<organism evidence="1 2">
    <name type="scientific">Pseudomonas phage YMC11/06/C171_PPU_BP</name>
    <dbReference type="NCBI Taxonomy" id="1777063"/>
    <lineage>
        <taxon>Viruses</taxon>
        <taxon>Duplodnaviria</taxon>
        <taxon>Heunggongvirae</taxon>
        <taxon>Uroviricota</taxon>
        <taxon>Caudoviricetes</taxon>
        <taxon>Autographivirales</taxon>
        <taxon>Autoscriptoviridae</taxon>
        <taxon>Corkvirinae</taxon>
        <taxon>Kantovirus</taxon>
        <taxon>Kantovirus C171</taxon>
    </lineage>
</organism>
<evidence type="ECO:0000313" key="1">
    <source>
        <dbReference type="EMBL" id="AMO43639.1"/>
    </source>
</evidence>
<sequence>MFCGGVVLAASGALTGCASAVASGGITQQNGTSHWQEYNQAVQDECDKQVVKIATEAGVTADNINRPDIQRALRELRWQCAHQQGLTS</sequence>
<gene>
    <name evidence="1" type="ORF">C171_00150</name>
</gene>
<proteinExistence type="predicted"/>
<dbReference type="GeneID" id="28801990"/>
<protein>
    <submittedName>
        <fullName evidence="1">Uncharacterized protein</fullName>
    </submittedName>
</protein>
<accession>A0A127KNY3</accession>
<evidence type="ECO:0000313" key="2">
    <source>
        <dbReference type="Proteomes" id="UP000201907"/>
    </source>
</evidence>
<dbReference type="Proteomes" id="UP000201907">
    <property type="component" value="Segment"/>
</dbReference>
<keyword evidence="2" id="KW-1185">Reference proteome</keyword>
<dbReference type="KEGG" id="vg:28801990"/>
<reference evidence="1 2" key="1">
    <citation type="submission" date="2015-12" db="EMBL/GenBank/DDBJ databases">
        <title>Complete Genome Sequence of the Pseudomonas putida phage YMC11/06/C171_PPU_BP.</title>
        <authorList>
            <person name="Jeon J."/>
            <person name="Yong D."/>
            <person name="Lee K."/>
        </authorList>
    </citation>
    <scope>NUCLEOTIDE SEQUENCE [LARGE SCALE GENOMIC DNA]</scope>
</reference>
<dbReference type="EMBL" id="KU310944">
    <property type="protein sequence ID" value="AMO43639.1"/>
    <property type="molecule type" value="Genomic_DNA"/>
</dbReference>
<name>A0A127KNY3_9CAUD</name>
<dbReference type="RefSeq" id="YP_009275033.1">
    <property type="nucleotide sequence ID" value="NC_030923.1"/>
</dbReference>